<sequence>MVRLVHYIDVWEGRSGPFERIAWVRIFGVPPNLWDPFIMNQIGGKIGKVIHKSEASVSDCNLFLDCLAILVSRGDRIQEQVTLKWKGKRFICWVSEDLRPWVPDFVYLPESQNFSGELHHNDHLRQHREMEGCMGPQEHEKSHGDVCAWENGDNHLGSIKFSLGNHVSRKGRNGEQQTVVADSMGSMEAREEEIEEGQILDLQDDLALQEEIANTIRVAEVGGINLAGKYNEFDAVAVASNGRLGGLLSIWDPSIFQKQDLISNQNYLMVSGSNTGFTETFHVLNVYGPQDLNAKKLLWDELEALKLSHPGIWVMMGDFNEVRTPTDRLNWVFCHQGALMTSFLMLKLLEKWSDHCPIILITSEIDFGPIPFRFFSSWFKFTGLNEVVIGALESARTNGTPDKVLAHKLKVIKEALKRWVQEQRIINEGRLSKLWEKASKFESEAKKRDLMEY</sequence>
<accession>A0A5N6MNK5</accession>
<evidence type="ECO:0008006" key="3">
    <source>
        <dbReference type="Google" id="ProtNLM"/>
    </source>
</evidence>
<dbReference type="Gene3D" id="3.60.10.10">
    <property type="entry name" value="Endonuclease/exonuclease/phosphatase"/>
    <property type="match status" value="1"/>
</dbReference>
<proteinExistence type="predicted"/>
<reference evidence="1 2" key="1">
    <citation type="submission" date="2019-05" db="EMBL/GenBank/DDBJ databases">
        <title>Mikania micrantha, genome provides insights into the molecular mechanism of rapid growth.</title>
        <authorList>
            <person name="Liu B."/>
        </authorList>
    </citation>
    <scope>NUCLEOTIDE SEQUENCE [LARGE SCALE GENOMIC DNA]</scope>
    <source>
        <strain evidence="1">NLD-2019</strain>
        <tissue evidence="1">Leaf</tissue>
    </source>
</reference>
<dbReference type="InterPro" id="IPR036691">
    <property type="entry name" value="Endo/exonu/phosph_ase_sf"/>
</dbReference>
<evidence type="ECO:0000313" key="1">
    <source>
        <dbReference type="EMBL" id="KAD3641569.1"/>
    </source>
</evidence>
<keyword evidence="2" id="KW-1185">Reference proteome</keyword>
<comment type="caution">
    <text evidence="1">The sequence shown here is derived from an EMBL/GenBank/DDBJ whole genome shotgun (WGS) entry which is preliminary data.</text>
</comment>
<organism evidence="1 2">
    <name type="scientific">Mikania micrantha</name>
    <name type="common">bitter vine</name>
    <dbReference type="NCBI Taxonomy" id="192012"/>
    <lineage>
        <taxon>Eukaryota</taxon>
        <taxon>Viridiplantae</taxon>
        <taxon>Streptophyta</taxon>
        <taxon>Embryophyta</taxon>
        <taxon>Tracheophyta</taxon>
        <taxon>Spermatophyta</taxon>
        <taxon>Magnoliopsida</taxon>
        <taxon>eudicotyledons</taxon>
        <taxon>Gunneridae</taxon>
        <taxon>Pentapetalae</taxon>
        <taxon>asterids</taxon>
        <taxon>campanulids</taxon>
        <taxon>Asterales</taxon>
        <taxon>Asteraceae</taxon>
        <taxon>Asteroideae</taxon>
        <taxon>Heliantheae alliance</taxon>
        <taxon>Eupatorieae</taxon>
        <taxon>Mikania</taxon>
    </lineage>
</organism>
<dbReference type="EMBL" id="SZYD01000015">
    <property type="protein sequence ID" value="KAD3641569.1"/>
    <property type="molecule type" value="Genomic_DNA"/>
</dbReference>
<gene>
    <name evidence="1" type="ORF">E3N88_30793</name>
</gene>
<dbReference type="OrthoDB" id="1906115at2759"/>
<evidence type="ECO:0000313" key="2">
    <source>
        <dbReference type="Proteomes" id="UP000326396"/>
    </source>
</evidence>
<dbReference type="Proteomes" id="UP000326396">
    <property type="component" value="Linkage Group LG5"/>
</dbReference>
<dbReference type="SUPFAM" id="SSF56219">
    <property type="entry name" value="DNase I-like"/>
    <property type="match status" value="1"/>
</dbReference>
<protein>
    <recommendedName>
        <fullName evidence="3">DUF4283 domain-containing protein</fullName>
    </recommendedName>
</protein>
<dbReference type="AlphaFoldDB" id="A0A5N6MNK5"/>
<name>A0A5N6MNK5_9ASTR</name>